<dbReference type="Pfam" id="PF05920">
    <property type="entry name" value="Homeobox_KN"/>
    <property type="match status" value="2"/>
</dbReference>
<evidence type="ECO:0000256" key="3">
    <source>
        <dbReference type="ARBA" id="ARBA00023242"/>
    </source>
</evidence>
<comment type="caution">
    <text evidence="7">The sequence shown here is derived from an EMBL/GenBank/DDBJ whole genome shotgun (WGS) entry which is preliminary data.</text>
</comment>
<evidence type="ECO:0000259" key="6">
    <source>
        <dbReference type="PROSITE" id="PS50071"/>
    </source>
</evidence>
<feature type="region of interest" description="Disordered" evidence="5">
    <location>
        <begin position="238"/>
        <end position="282"/>
    </location>
</feature>
<keyword evidence="8" id="KW-1185">Reference proteome</keyword>
<name>A0AAD5UCS4_9FUNG</name>
<evidence type="ECO:0000256" key="1">
    <source>
        <dbReference type="ARBA" id="ARBA00023125"/>
    </source>
</evidence>
<proteinExistence type="predicted"/>
<dbReference type="InterPro" id="IPR008422">
    <property type="entry name" value="KN_HD"/>
</dbReference>
<evidence type="ECO:0000256" key="5">
    <source>
        <dbReference type="SAM" id="MobiDB-lite"/>
    </source>
</evidence>
<dbReference type="Proteomes" id="UP001210925">
    <property type="component" value="Unassembled WGS sequence"/>
</dbReference>
<dbReference type="EMBL" id="JADGKB010000096">
    <property type="protein sequence ID" value="KAJ3253947.1"/>
    <property type="molecule type" value="Genomic_DNA"/>
</dbReference>
<dbReference type="GO" id="GO:0006355">
    <property type="term" value="P:regulation of DNA-templated transcription"/>
    <property type="evidence" value="ECO:0007669"/>
    <property type="project" value="InterPro"/>
</dbReference>
<feature type="domain" description="Homeobox" evidence="6">
    <location>
        <begin position="273"/>
        <end position="336"/>
    </location>
</feature>
<dbReference type="InterPro" id="IPR001356">
    <property type="entry name" value="HD"/>
</dbReference>
<dbReference type="PROSITE" id="PS50071">
    <property type="entry name" value="HOMEOBOX_2"/>
    <property type="match status" value="1"/>
</dbReference>
<evidence type="ECO:0000313" key="8">
    <source>
        <dbReference type="Proteomes" id="UP001210925"/>
    </source>
</evidence>
<feature type="compositionally biased region" description="Polar residues" evidence="5">
    <location>
        <begin position="264"/>
        <end position="273"/>
    </location>
</feature>
<organism evidence="7 8">
    <name type="scientific">Boothiomyces macroporosus</name>
    <dbReference type="NCBI Taxonomy" id="261099"/>
    <lineage>
        <taxon>Eukaryota</taxon>
        <taxon>Fungi</taxon>
        <taxon>Fungi incertae sedis</taxon>
        <taxon>Chytridiomycota</taxon>
        <taxon>Chytridiomycota incertae sedis</taxon>
        <taxon>Chytridiomycetes</taxon>
        <taxon>Rhizophydiales</taxon>
        <taxon>Terramycetaceae</taxon>
        <taxon>Boothiomyces</taxon>
    </lineage>
</organism>
<feature type="compositionally biased region" description="Polar residues" evidence="5">
    <location>
        <begin position="206"/>
        <end position="223"/>
    </location>
</feature>
<dbReference type="SUPFAM" id="SSF46689">
    <property type="entry name" value="Homeodomain-like"/>
    <property type="match status" value="1"/>
</dbReference>
<dbReference type="GO" id="GO:0003677">
    <property type="term" value="F:DNA binding"/>
    <property type="evidence" value="ECO:0007669"/>
    <property type="project" value="UniProtKB-UniRule"/>
</dbReference>
<evidence type="ECO:0000313" key="7">
    <source>
        <dbReference type="EMBL" id="KAJ3253947.1"/>
    </source>
</evidence>
<gene>
    <name evidence="7" type="ORF">HK103_007616</name>
</gene>
<dbReference type="Gene3D" id="1.10.10.60">
    <property type="entry name" value="Homeodomain-like"/>
    <property type="match status" value="2"/>
</dbReference>
<feature type="region of interest" description="Disordered" evidence="5">
    <location>
        <begin position="189"/>
        <end position="226"/>
    </location>
</feature>
<dbReference type="SMART" id="SM00389">
    <property type="entry name" value="HOX"/>
    <property type="match status" value="1"/>
</dbReference>
<evidence type="ECO:0000256" key="4">
    <source>
        <dbReference type="PROSITE-ProRule" id="PRU00108"/>
    </source>
</evidence>
<dbReference type="InterPro" id="IPR009057">
    <property type="entry name" value="Homeodomain-like_sf"/>
</dbReference>
<dbReference type="InterPro" id="IPR050224">
    <property type="entry name" value="TALE_homeobox"/>
</dbReference>
<reference evidence="7" key="1">
    <citation type="submission" date="2020-05" db="EMBL/GenBank/DDBJ databases">
        <title>Phylogenomic resolution of chytrid fungi.</title>
        <authorList>
            <person name="Stajich J.E."/>
            <person name="Amses K."/>
            <person name="Simmons R."/>
            <person name="Seto K."/>
            <person name="Myers J."/>
            <person name="Bonds A."/>
            <person name="Quandt C.A."/>
            <person name="Barry K."/>
            <person name="Liu P."/>
            <person name="Grigoriev I."/>
            <person name="Longcore J.E."/>
            <person name="James T.Y."/>
        </authorList>
    </citation>
    <scope>NUCLEOTIDE SEQUENCE</scope>
    <source>
        <strain evidence="7">PLAUS21</strain>
    </source>
</reference>
<accession>A0AAD5UCS4</accession>
<keyword evidence="3 4" id="KW-0539">Nucleus</keyword>
<protein>
    <recommendedName>
        <fullName evidence="6">Homeobox domain-containing protein</fullName>
    </recommendedName>
</protein>
<comment type="subcellular location">
    <subcellularLocation>
        <location evidence="4">Nucleus</location>
    </subcellularLocation>
</comment>
<dbReference type="AlphaFoldDB" id="A0AAD5UCS4"/>
<dbReference type="CDD" id="cd00086">
    <property type="entry name" value="homeodomain"/>
    <property type="match status" value="1"/>
</dbReference>
<sequence>MAKSRNEQQVWIQMQKADPRFMEMYTFCEKRVVFIENPPYDTCADDQELRFDTVNVQESKNTLDQLLYSIDGKVALADIDFNQEFVSNSSTPKIGFIIHTDDFQSRPASPLYDRRAFDVEHKPETLVNSPRMDGYGVNPRPYESPLPTSPYNAPRPVIKSKTLIDRNLKLPSIRSIDGLNQQLPTLAPSLHGSPHGSPVIHRTPITPGSYSGSPRTGGTPTSQYRDESAAASLMTFKNSKYDGHSSDESQEVIPSKKRPPPDNVQLSYKGRSNGNKRGRQNHTYKQNELLKDWMQAHRSNPYPTEEEKLQLMKETGLTLMQVNTWFINARRRFLIKSVPTKEIPDESTEQILLQWMLENLSNPYPDEDTKEEMCGKRRWEKNNLNAWLTFVRKKYLVMNDGVWERIKEESK</sequence>
<dbReference type="GO" id="GO:0005634">
    <property type="term" value="C:nucleus"/>
    <property type="evidence" value="ECO:0007669"/>
    <property type="project" value="UniProtKB-SubCell"/>
</dbReference>
<feature type="DNA-binding region" description="Homeobox" evidence="4">
    <location>
        <begin position="275"/>
        <end position="337"/>
    </location>
</feature>
<evidence type="ECO:0000256" key="2">
    <source>
        <dbReference type="ARBA" id="ARBA00023155"/>
    </source>
</evidence>
<keyword evidence="1 4" id="KW-0238">DNA-binding</keyword>
<dbReference type="PANTHER" id="PTHR11850">
    <property type="entry name" value="HOMEOBOX PROTEIN TRANSCRIPTION FACTORS"/>
    <property type="match status" value="1"/>
</dbReference>
<keyword evidence="2 4" id="KW-0371">Homeobox</keyword>